<comment type="similarity">
    <text evidence="1">Belongs to the short-chain dehydrogenases/reductases (SDR) family.</text>
</comment>
<dbReference type="GO" id="GO:0016491">
    <property type="term" value="F:oxidoreductase activity"/>
    <property type="evidence" value="ECO:0007669"/>
    <property type="project" value="UniProtKB-KW"/>
</dbReference>
<dbReference type="VEuPathDB" id="FungiDB:PV08_02510"/>
<evidence type="ECO:0000256" key="2">
    <source>
        <dbReference type="ARBA" id="ARBA00023002"/>
    </source>
</evidence>
<evidence type="ECO:0000256" key="1">
    <source>
        <dbReference type="ARBA" id="ARBA00006484"/>
    </source>
</evidence>
<dbReference type="RefSeq" id="XP_016238438.1">
    <property type="nucleotide sequence ID" value="XM_016376868.1"/>
</dbReference>
<dbReference type="Pfam" id="PF00106">
    <property type="entry name" value="adh_short"/>
    <property type="match status" value="1"/>
</dbReference>
<dbReference type="HOGENOM" id="CLU_010194_17_1_1"/>
<dbReference type="SUPFAM" id="SSF51735">
    <property type="entry name" value="NAD(P)-binding Rossmann-fold domains"/>
    <property type="match status" value="1"/>
</dbReference>
<dbReference type="EMBL" id="KN847493">
    <property type="protein sequence ID" value="KIW18222.1"/>
    <property type="molecule type" value="Genomic_DNA"/>
</dbReference>
<name>A0A0D1ZZR0_9EURO</name>
<dbReference type="GeneID" id="27329593"/>
<dbReference type="PANTHER" id="PTHR43669">
    <property type="entry name" value="5-KETO-D-GLUCONATE 5-REDUCTASE"/>
    <property type="match status" value="1"/>
</dbReference>
<dbReference type="InterPro" id="IPR036291">
    <property type="entry name" value="NAD(P)-bd_dom_sf"/>
</dbReference>
<protein>
    <submittedName>
        <fullName evidence="3">Uncharacterized protein</fullName>
    </submittedName>
</protein>
<proteinExistence type="inferred from homology"/>
<keyword evidence="4" id="KW-1185">Reference proteome</keyword>
<organism evidence="3 4">
    <name type="scientific">Exophiala spinifera</name>
    <dbReference type="NCBI Taxonomy" id="91928"/>
    <lineage>
        <taxon>Eukaryota</taxon>
        <taxon>Fungi</taxon>
        <taxon>Dikarya</taxon>
        <taxon>Ascomycota</taxon>
        <taxon>Pezizomycotina</taxon>
        <taxon>Eurotiomycetes</taxon>
        <taxon>Chaetothyriomycetidae</taxon>
        <taxon>Chaetothyriales</taxon>
        <taxon>Herpotrichiellaceae</taxon>
        <taxon>Exophiala</taxon>
    </lineage>
</organism>
<dbReference type="PANTHER" id="PTHR43669:SF3">
    <property type="entry name" value="ALCOHOL DEHYDROGENASE, PUTATIVE (AFU_ORTHOLOGUE AFUA_3G03445)-RELATED"/>
    <property type="match status" value="1"/>
</dbReference>
<dbReference type="Proteomes" id="UP000053328">
    <property type="component" value="Unassembled WGS sequence"/>
</dbReference>
<gene>
    <name evidence="3" type="ORF">PV08_02510</name>
</gene>
<keyword evidence="2" id="KW-0560">Oxidoreductase</keyword>
<dbReference type="Gene3D" id="3.40.50.720">
    <property type="entry name" value="NAD(P)-binding Rossmann-like Domain"/>
    <property type="match status" value="1"/>
</dbReference>
<evidence type="ECO:0000313" key="3">
    <source>
        <dbReference type="EMBL" id="KIW18222.1"/>
    </source>
</evidence>
<reference evidence="3 4" key="1">
    <citation type="submission" date="2015-01" db="EMBL/GenBank/DDBJ databases">
        <title>The Genome Sequence of Exophiala spinifera CBS89968.</title>
        <authorList>
            <consortium name="The Broad Institute Genomics Platform"/>
            <person name="Cuomo C."/>
            <person name="de Hoog S."/>
            <person name="Gorbushina A."/>
            <person name="Stielow B."/>
            <person name="Teixiera M."/>
            <person name="Abouelleil A."/>
            <person name="Chapman S.B."/>
            <person name="Priest M."/>
            <person name="Young S.K."/>
            <person name="Wortman J."/>
            <person name="Nusbaum C."/>
            <person name="Birren B."/>
        </authorList>
    </citation>
    <scope>NUCLEOTIDE SEQUENCE [LARGE SCALE GENOMIC DNA]</scope>
    <source>
        <strain evidence="3 4">CBS 89968</strain>
    </source>
</reference>
<evidence type="ECO:0000313" key="4">
    <source>
        <dbReference type="Proteomes" id="UP000053328"/>
    </source>
</evidence>
<accession>A0A0D1ZZR0</accession>
<dbReference type="STRING" id="91928.A0A0D1ZZR0"/>
<dbReference type="AlphaFoldDB" id="A0A0D1ZZR0"/>
<dbReference type="InterPro" id="IPR002347">
    <property type="entry name" value="SDR_fam"/>
</dbReference>
<sequence>MVNKVIVVLGSGPGIGVATASLFASKGFDVALLARHKVRLQQDTAQVQQAGLGVHVKAYSVDISDHVALSKTLDEVVTELGPPEVVFFNAARVRPAKLEDATPDYLLEDFKTMSLGLYVAATWSMQHLIAKAGRPDAHPSFLYTIGGLYNHPLADYFSLAMQKAAQFSFMGSLNQVLAPQGVHVGGVDVQGLVDDKQPVLNARNIAQSFWKLYGQDEKTWEFNIEMGNWDEFIRQMTGE</sequence>
<dbReference type="OrthoDB" id="5336600at2759"/>